<accession>A7VVI2</accession>
<proteinExistence type="predicted"/>
<dbReference type="HOGENOM" id="CLU_2914348_0_0_9"/>
<evidence type="ECO:0000313" key="2">
    <source>
        <dbReference type="EMBL" id="EDO60982.1"/>
    </source>
</evidence>
<reference evidence="2 3" key="1">
    <citation type="submission" date="2007-08" db="EMBL/GenBank/DDBJ databases">
        <title>Draft genome sequence of Clostridium leptum (DSM 753).</title>
        <authorList>
            <person name="Sudarsanam P."/>
            <person name="Ley R."/>
            <person name="Guruge J."/>
            <person name="Turnbaugh P.J."/>
            <person name="Mahowald M."/>
            <person name="Liep D."/>
            <person name="Gordon J."/>
        </authorList>
    </citation>
    <scope>NUCLEOTIDE SEQUENCE [LARGE SCALE GENOMIC DNA]</scope>
    <source>
        <strain evidence="2 3">DSM 753</strain>
    </source>
</reference>
<comment type="caution">
    <text evidence="2">The sequence shown here is derived from an EMBL/GenBank/DDBJ whole genome shotgun (WGS) entry which is preliminary data.</text>
</comment>
<dbReference type="Proteomes" id="UP000003490">
    <property type="component" value="Unassembled WGS sequence"/>
</dbReference>
<name>A7VVI2_9FIRM</name>
<feature type="compositionally biased region" description="Low complexity" evidence="1">
    <location>
        <begin position="1"/>
        <end position="16"/>
    </location>
</feature>
<dbReference type="EMBL" id="ABCB02000019">
    <property type="protein sequence ID" value="EDO60982.1"/>
    <property type="molecule type" value="Genomic_DNA"/>
</dbReference>
<protein>
    <submittedName>
        <fullName evidence="2">Uncharacterized protein</fullName>
    </submittedName>
</protein>
<dbReference type="AlphaFoldDB" id="A7VVI2"/>
<feature type="region of interest" description="Disordered" evidence="1">
    <location>
        <begin position="1"/>
        <end position="28"/>
    </location>
</feature>
<sequence>MPPIPFSFSKASPSFPERSRKAASQRLREAAGGEPARWLFAAQRLQSHAGGIFPFPRLRPP</sequence>
<reference evidence="2 3" key="2">
    <citation type="submission" date="2007-08" db="EMBL/GenBank/DDBJ databases">
        <authorList>
            <person name="Fulton L."/>
            <person name="Clifton S."/>
            <person name="Fulton B."/>
            <person name="Xu J."/>
            <person name="Minx P."/>
            <person name="Pepin K.H."/>
            <person name="Johnson M."/>
            <person name="Thiruvilangam P."/>
            <person name="Bhonagiri V."/>
            <person name="Nash W.E."/>
            <person name="Wang C."/>
            <person name="Mardis E.R."/>
            <person name="Wilson R.K."/>
        </authorList>
    </citation>
    <scope>NUCLEOTIDE SEQUENCE [LARGE SCALE GENOMIC DNA]</scope>
    <source>
        <strain evidence="2 3">DSM 753</strain>
    </source>
</reference>
<organism evidence="2 3">
    <name type="scientific">[Clostridium] leptum DSM 753</name>
    <dbReference type="NCBI Taxonomy" id="428125"/>
    <lineage>
        <taxon>Bacteria</taxon>
        <taxon>Bacillati</taxon>
        <taxon>Bacillota</taxon>
        <taxon>Clostridia</taxon>
        <taxon>Eubacteriales</taxon>
        <taxon>Oscillospiraceae</taxon>
        <taxon>Oscillospiraceae incertae sedis</taxon>
    </lineage>
</organism>
<gene>
    <name evidence="2" type="ORF">CLOLEP_02594</name>
</gene>
<evidence type="ECO:0000256" key="1">
    <source>
        <dbReference type="SAM" id="MobiDB-lite"/>
    </source>
</evidence>
<evidence type="ECO:0000313" key="3">
    <source>
        <dbReference type="Proteomes" id="UP000003490"/>
    </source>
</evidence>